<feature type="transmembrane region" description="Helical" evidence="1">
    <location>
        <begin position="6"/>
        <end position="26"/>
    </location>
</feature>
<evidence type="ECO:0000313" key="3">
    <source>
        <dbReference type="Proteomes" id="UP000548582"/>
    </source>
</evidence>
<dbReference type="Proteomes" id="UP000548582">
    <property type="component" value="Unassembled WGS sequence"/>
</dbReference>
<feature type="transmembrane region" description="Helical" evidence="1">
    <location>
        <begin position="88"/>
        <end position="105"/>
    </location>
</feature>
<reference evidence="2 3" key="1">
    <citation type="submission" date="2020-03" db="EMBL/GenBank/DDBJ databases">
        <authorList>
            <person name="Sun Q."/>
        </authorList>
    </citation>
    <scope>NUCLEOTIDE SEQUENCE [LARGE SCALE GENOMIC DNA]</scope>
    <source>
        <strain evidence="2 3">JC162</strain>
    </source>
</reference>
<keyword evidence="1" id="KW-0812">Transmembrane</keyword>
<keyword evidence="1" id="KW-0472">Membrane</keyword>
<protein>
    <submittedName>
        <fullName evidence="2">AzlD domain-containing protein</fullName>
    </submittedName>
</protein>
<keyword evidence="3" id="KW-1185">Reference proteome</keyword>
<feature type="transmembrane region" description="Helical" evidence="1">
    <location>
        <begin position="67"/>
        <end position="83"/>
    </location>
</feature>
<accession>A0A848ECD8</accession>
<name>A0A848ECD8_9PROT</name>
<dbReference type="AlphaFoldDB" id="A0A848ECD8"/>
<proteinExistence type="predicted"/>
<dbReference type="EMBL" id="JABBKX010000002">
    <property type="protein sequence ID" value="NMJ40965.1"/>
    <property type="molecule type" value="Genomic_DNA"/>
</dbReference>
<gene>
    <name evidence="2" type="ORF">GWK16_06920</name>
</gene>
<dbReference type="RefSeq" id="WP_170053217.1">
    <property type="nucleotide sequence ID" value="NZ_JABBKX010000002.1"/>
</dbReference>
<comment type="caution">
    <text evidence="2">The sequence shown here is derived from an EMBL/GenBank/DDBJ whole genome shotgun (WGS) entry which is preliminary data.</text>
</comment>
<feature type="transmembrane region" description="Helical" evidence="1">
    <location>
        <begin position="35"/>
        <end position="61"/>
    </location>
</feature>
<evidence type="ECO:0000256" key="1">
    <source>
        <dbReference type="SAM" id="Phobius"/>
    </source>
</evidence>
<organism evidence="2 3">
    <name type="scientific">Neoroseomonas marina</name>
    <dbReference type="NCBI Taxonomy" id="1232220"/>
    <lineage>
        <taxon>Bacteria</taxon>
        <taxon>Pseudomonadati</taxon>
        <taxon>Pseudomonadota</taxon>
        <taxon>Alphaproteobacteria</taxon>
        <taxon>Acetobacterales</taxon>
        <taxon>Acetobacteraceae</taxon>
        <taxon>Neoroseomonas</taxon>
    </lineage>
</organism>
<sequence>MAEADLALLLTAAACLGLRLAGVWLAGGLAADHPLIAWATAVAQATLAAFVALAIVAPAGAMAEVPLVARLAGLAVGVAACLAMRQRLLLALMTGLLAMLVVRAVL</sequence>
<evidence type="ECO:0000313" key="2">
    <source>
        <dbReference type="EMBL" id="NMJ40965.1"/>
    </source>
</evidence>
<keyword evidence="1" id="KW-1133">Transmembrane helix</keyword>